<feature type="domain" description="Flavodoxin-like" evidence="1">
    <location>
        <begin position="3"/>
        <end position="152"/>
    </location>
</feature>
<dbReference type="PROSITE" id="PS50902">
    <property type="entry name" value="FLAVODOXIN_LIKE"/>
    <property type="match status" value="1"/>
</dbReference>
<dbReference type="Gene3D" id="3.40.50.360">
    <property type="match status" value="1"/>
</dbReference>
<accession>A0A9Y2NKD6</accession>
<dbReference type="InterPro" id="IPR026816">
    <property type="entry name" value="Flavodoxin_dom"/>
</dbReference>
<dbReference type="PANTHER" id="PTHR38030:SF2">
    <property type="entry name" value="PROTOPORPHYRINOGEN IX DEHYDROGENASE [QUINONE]"/>
    <property type="match status" value="1"/>
</dbReference>
<dbReference type="InterPro" id="IPR029039">
    <property type="entry name" value="Flavoprotein-like_sf"/>
</dbReference>
<reference evidence="2 3" key="1">
    <citation type="submission" date="2023-06" db="EMBL/GenBank/DDBJ databases">
        <authorList>
            <person name="Oyuntsetseg B."/>
            <person name="Kim S.B."/>
        </authorList>
    </citation>
    <scope>NUCLEOTIDE SEQUENCE [LARGE SCALE GENOMIC DNA]</scope>
    <source>
        <strain evidence="2 3">4-36</strain>
    </source>
</reference>
<organism evidence="2 3">
    <name type="scientific">Amycolatopsis mongoliensis</name>
    <dbReference type="NCBI Taxonomy" id="715475"/>
    <lineage>
        <taxon>Bacteria</taxon>
        <taxon>Bacillati</taxon>
        <taxon>Actinomycetota</taxon>
        <taxon>Actinomycetes</taxon>
        <taxon>Pseudonocardiales</taxon>
        <taxon>Pseudonocardiaceae</taxon>
        <taxon>Amycolatopsis</taxon>
    </lineage>
</organism>
<protein>
    <submittedName>
        <fullName evidence="2">Flavodoxin domain-containing protein</fullName>
    </submittedName>
</protein>
<dbReference type="Proteomes" id="UP001239397">
    <property type="component" value="Chromosome"/>
</dbReference>
<dbReference type="GO" id="GO:0010181">
    <property type="term" value="F:FMN binding"/>
    <property type="evidence" value="ECO:0007669"/>
    <property type="project" value="InterPro"/>
</dbReference>
<sequence>MDILVAYATKNGSTQQVAEAIAAALREHAGDTELHAARQVRESLAGRDLVVLGGALYSGRWHRDAHRFLKQHRPELTAGVPIAVFGMGPRSDDKDAWRHARAQLDRALAKRNWLTPVAVTVFGGVDPPGRRKRHRRDMRDWDAIRNWAQLVLNQAHGRPEPNSLQRAQPTDG</sequence>
<dbReference type="InterPro" id="IPR008254">
    <property type="entry name" value="Flavodoxin/NO_synth"/>
</dbReference>
<dbReference type="EMBL" id="CP127295">
    <property type="protein sequence ID" value="WIY01035.1"/>
    <property type="molecule type" value="Genomic_DNA"/>
</dbReference>
<dbReference type="GO" id="GO:0006783">
    <property type="term" value="P:heme biosynthetic process"/>
    <property type="evidence" value="ECO:0007669"/>
    <property type="project" value="TreeGrafter"/>
</dbReference>
<dbReference type="SUPFAM" id="SSF52218">
    <property type="entry name" value="Flavoproteins"/>
    <property type="match status" value="1"/>
</dbReference>
<dbReference type="GO" id="GO:0070819">
    <property type="term" value="F:menaquinone-dependent protoporphyrinogen oxidase activity"/>
    <property type="evidence" value="ECO:0007669"/>
    <property type="project" value="TreeGrafter"/>
</dbReference>
<dbReference type="AlphaFoldDB" id="A0A9Y2NKD6"/>
<gene>
    <name evidence="2" type="ORF">QRX60_44545</name>
</gene>
<dbReference type="InterPro" id="IPR052200">
    <property type="entry name" value="Protoporphyrinogen_IX_DH"/>
</dbReference>
<evidence type="ECO:0000313" key="3">
    <source>
        <dbReference type="Proteomes" id="UP001239397"/>
    </source>
</evidence>
<dbReference type="RefSeq" id="WP_285997496.1">
    <property type="nucleotide sequence ID" value="NZ_CP127295.1"/>
</dbReference>
<dbReference type="Pfam" id="PF12724">
    <property type="entry name" value="Flavodoxin_5"/>
    <property type="match status" value="1"/>
</dbReference>
<dbReference type="KEGG" id="amog:QRX60_44545"/>
<keyword evidence="3" id="KW-1185">Reference proteome</keyword>
<name>A0A9Y2NKD6_9PSEU</name>
<evidence type="ECO:0000313" key="2">
    <source>
        <dbReference type="EMBL" id="WIY01035.1"/>
    </source>
</evidence>
<dbReference type="PANTHER" id="PTHR38030">
    <property type="entry name" value="PROTOPORPHYRINOGEN IX DEHYDROGENASE [MENAQUINONE]"/>
    <property type="match status" value="1"/>
</dbReference>
<evidence type="ECO:0000259" key="1">
    <source>
        <dbReference type="PROSITE" id="PS50902"/>
    </source>
</evidence>
<proteinExistence type="predicted"/>